<feature type="signal peptide" evidence="2">
    <location>
        <begin position="1"/>
        <end position="18"/>
    </location>
</feature>
<evidence type="ECO:0000256" key="2">
    <source>
        <dbReference type="SAM" id="SignalP"/>
    </source>
</evidence>
<name>A0A8M1HA60_BETSP</name>
<dbReference type="InterPro" id="IPR007110">
    <property type="entry name" value="Ig-like_dom"/>
</dbReference>
<dbReference type="AlphaFoldDB" id="A0A8M1HA60"/>
<dbReference type="Proteomes" id="UP000515150">
    <property type="component" value="Chromosome 24"/>
</dbReference>
<dbReference type="InterPro" id="IPR003599">
    <property type="entry name" value="Ig_sub"/>
</dbReference>
<dbReference type="OrthoDB" id="8444542at2759"/>
<dbReference type="InterPro" id="IPR013783">
    <property type="entry name" value="Ig-like_fold"/>
</dbReference>
<dbReference type="InterPro" id="IPR013106">
    <property type="entry name" value="Ig_V-set"/>
</dbReference>
<reference evidence="5" key="1">
    <citation type="submission" date="2025-08" db="UniProtKB">
        <authorList>
            <consortium name="RefSeq"/>
        </authorList>
    </citation>
    <scope>IDENTIFICATION</scope>
</reference>
<gene>
    <name evidence="5" type="primary">LOC114849731</name>
</gene>
<dbReference type="RefSeq" id="XP_040925325.1">
    <property type="nucleotide sequence ID" value="XM_041069391.2"/>
</dbReference>
<dbReference type="SUPFAM" id="SSF48726">
    <property type="entry name" value="Immunoglobulin"/>
    <property type="match status" value="1"/>
</dbReference>
<keyword evidence="2" id="KW-0732">Signal</keyword>
<dbReference type="InterPro" id="IPR036179">
    <property type="entry name" value="Ig-like_dom_sf"/>
</dbReference>
<accession>A0A8M1HA60</accession>
<dbReference type="GeneID" id="114849731"/>
<dbReference type="PANTHER" id="PTHR11422">
    <property type="entry name" value="T-CELL SURFACE GLYCOPROTEIN CD4"/>
    <property type="match status" value="1"/>
</dbReference>
<feature type="chain" id="PRO_5035432118" evidence="2">
    <location>
        <begin position="19"/>
        <end position="290"/>
    </location>
</feature>
<evidence type="ECO:0000256" key="1">
    <source>
        <dbReference type="SAM" id="Phobius"/>
    </source>
</evidence>
<evidence type="ECO:0000313" key="4">
    <source>
        <dbReference type="Proteomes" id="UP000515150"/>
    </source>
</evidence>
<organism evidence="4 5">
    <name type="scientific">Betta splendens</name>
    <name type="common">Siamese fighting fish</name>
    <dbReference type="NCBI Taxonomy" id="158456"/>
    <lineage>
        <taxon>Eukaryota</taxon>
        <taxon>Metazoa</taxon>
        <taxon>Chordata</taxon>
        <taxon>Craniata</taxon>
        <taxon>Vertebrata</taxon>
        <taxon>Euteleostomi</taxon>
        <taxon>Actinopterygii</taxon>
        <taxon>Neopterygii</taxon>
        <taxon>Teleostei</taxon>
        <taxon>Neoteleostei</taxon>
        <taxon>Acanthomorphata</taxon>
        <taxon>Anabantaria</taxon>
        <taxon>Anabantiformes</taxon>
        <taxon>Anabantoidei</taxon>
        <taxon>Osphronemidae</taxon>
        <taxon>Betta</taxon>
    </lineage>
</organism>
<evidence type="ECO:0000259" key="3">
    <source>
        <dbReference type="PROSITE" id="PS50835"/>
    </source>
</evidence>
<dbReference type="KEGG" id="bspl:114849731"/>
<sequence>MDQTFLLMILMLRFTASGRLSSFTVAVRDDVTLPCENASADQDQCQNTTWLLQDPGSSRTDAVVERGRTEASTAHRRRLTEKCSLLIEKVTVQDVGRYTCTRGAGASEVYLSVVHMNEYEAADEVYVYCYVSTHKHCKPSVKWLHHSQVFTSHRDVKASHTLYYAVVSLLDSHRVHASVMNSLTCEVTDCFTNVHRFPFRPPASEENVTFKETTTEDATIQSTALEDNGWWRIIIVSVALTTLIVIVVVVNVWTRTKGNKRVRNENTLHDEDEDEDAVNYENVGVSSASV</sequence>
<evidence type="ECO:0000313" key="5">
    <source>
        <dbReference type="RefSeq" id="XP_040925325.1"/>
    </source>
</evidence>
<keyword evidence="1" id="KW-1133">Transmembrane helix</keyword>
<keyword evidence="4" id="KW-1185">Reference proteome</keyword>
<proteinExistence type="predicted"/>
<protein>
    <submittedName>
        <fullName evidence="5">Uncharacterized protein LOC114849731 isoform X1</fullName>
    </submittedName>
</protein>
<dbReference type="PROSITE" id="PS50835">
    <property type="entry name" value="IG_LIKE"/>
    <property type="match status" value="1"/>
</dbReference>
<dbReference type="Gene3D" id="2.60.40.10">
    <property type="entry name" value="Immunoglobulins"/>
    <property type="match status" value="1"/>
</dbReference>
<dbReference type="SMART" id="SM00409">
    <property type="entry name" value="IG"/>
    <property type="match status" value="1"/>
</dbReference>
<keyword evidence="1" id="KW-0472">Membrane</keyword>
<feature type="transmembrane region" description="Helical" evidence="1">
    <location>
        <begin position="230"/>
        <end position="253"/>
    </location>
</feature>
<feature type="domain" description="Ig-like" evidence="3">
    <location>
        <begin position="29"/>
        <end position="112"/>
    </location>
</feature>
<keyword evidence="1" id="KW-0812">Transmembrane</keyword>
<dbReference type="Pfam" id="PF07686">
    <property type="entry name" value="V-set"/>
    <property type="match status" value="1"/>
</dbReference>